<evidence type="ECO:0000259" key="2">
    <source>
        <dbReference type="Pfam" id="PF23387"/>
    </source>
</evidence>
<dbReference type="GO" id="GO:0005929">
    <property type="term" value="C:cilium"/>
    <property type="evidence" value="ECO:0007669"/>
    <property type="project" value="TreeGrafter"/>
</dbReference>
<proteinExistence type="predicted"/>
<reference evidence="4" key="1">
    <citation type="journal article" date="2018" name="Nat. Microbiol.">
        <title>Leveraging single-cell genomics to expand the fungal tree of life.</title>
        <authorList>
            <person name="Ahrendt S.R."/>
            <person name="Quandt C.A."/>
            <person name="Ciobanu D."/>
            <person name="Clum A."/>
            <person name="Salamov A."/>
            <person name="Andreopoulos B."/>
            <person name="Cheng J.F."/>
            <person name="Woyke T."/>
            <person name="Pelin A."/>
            <person name="Henrissat B."/>
            <person name="Reynolds N.K."/>
            <person name="Benny G.L."/>
            <person name="Smith M.E."/>
            <person name="James T.Y."/>
            <person name="Grigoriev I.V."/>
        </authorList>
    </citation>
    <scope>NUCLEOTIDE SEQUENCE [LARGE SCALE GENOMIC DNA]</scope>
    <source>
        <strain evidence="4">CSF55</strain>
    </source>
</reference>
<evidence type="ECO:0000313" key="4">
    <source>
        <dbReference type="Proteomes" id="UP000281549"/>
    </source>
</evidence>
<organism evidence="3 4">
    <name type="scientific">Rozella allomycis (strain CSF55)</name>
    <dbReference type="NCBI Taxonomy" id="988480"/>
    <lineage>
        <taxon>Eukaryota</taxon>
        <taxon>Fungi</taxon>
        <taxon>Fungi incertae sedis</taxon>
        <taxon>Cryptomycota</taxon>
        <taxon>Cryptomycota incertae sedis</taxon>
        <taxon>Rozella</taxon>
    </lineage>
</organism>
<dbReference type="Gene3D" id="2.130.10.10">
    <property type="entry name" value="YVTN repeat-like/Quinoprotein amine dehydrogenase"/>
    <property type="match status" value="1"/>
</dbReference>
<dbReference type="Gene3D" id="1.25.40.470">
    <property type="match status" value="1"/>
</dbReference>
<feature type="domain" description="IFT80/172/WDR35 TPR" evidence="2">
    <location>
        <begin position="424"/>
        <end position="545"/>
    </location>
</feature>
<sequence>PPILSAAWKSDDSHIIYTVKDYVFVKGILPSHGGLKTAQWKAHGGPVTVVDCSRQDLIATGGEDKKIWDQNGRLLSSLSVANVPSSIVWCPKGTLNLLLEKQIVNAGSVQNIVFKSDSNQFAFCTSRGGLYLAHRIGCTVYWGHWEATVTTPNKVSVTDILNGNSDELDFKDRVLDIHFKKCLMVKTESQLFVYHENHWSTPAVIDYSGNLYGMCLSSKFMAFVENNGVVVYTTEGKQQCSIKIPVIGTKPWIMSMSSDILTIRDRNDDKCFTSYDLNTGKALQMSQYKHDRDIKSIKLDACESSTKYLAFLDADDNLYLSTAINVQPVRLAFTTSTDLLIILYYPPVVFIDSDLVSTATIIKDLSRLQIRDVSGHQVTMSKEDDALFYSSFSPYIKSMQDLVKRQLWEYAVKLCRYVNEGSFWACLAGMALQYQELNTCEVAYASLDEIAKVQYICRMKDVTNSVERQALFALLKRNVSEAESIYLQNGKMMEALKLNIEMCKWDRAMEICEKHKIEKQIVGFYRQKYLEEMNIPETKLEFMKMVS</sequence>
<accession>A0A4P9YCG1</accession>
<dbReference type="PANTHER" id="PTHR24098">
    <property type="entry name" value="OUTER SEGMENT 5"/>
    <property type="match status" value="1"/>
</dbReference>
<dbReference type="InterPro" id="IPR015943">
    <property type="entry name" value="WD40/YVTN_repeat-like_dom_sf"/>
</dbReference>
<dbReference type="SUPFAM" id="SSF82171">
    <property type="entry name" value="DPP6 N-terminal domain-like"/>
    <property type="match status" value="1"/>
</dbReference>
<gene>
    <name evidence="3" type="ORF">ROZALSC1DRAFT_24694</name>
</gene>
<dbReference type="InterPro" id="IPR056157">
    <property type="entry name" value="TPR_IFT80_172_dom"/>
</dbReference>
<dbReference type="GO" id="GO:0060271">
    <property type="term" value="P:cilium assembly"/>
    <property type="evidence" value="ECO:0007669"/>
    <property type="project" value="TreeGrafter"/>
</dbReference>
<protein>
    <recommendedName>
        <fullName evidence="5">WD40 repeat-like protein</fullName>
    </recommendedName>
</protein>
<evidence type="ECO:0000313" key="3">
    <source>
        <dbReference type="EMBL" id="RKP16966.1"/>
    </source>
</evidence>
<dbReference type="PANTHER" id="PTHR24098:SF0">
    <property type="entry name" value="OUTER SEGMENT 5"/>
    <property type="match status" value="1"/>
</dbReference>
<dbReference type="InterPro" id="IPR056456">
    <property type="entry name" value="Beta-prop_IFT80_2nd"/>
</dbReference>
<dbReference type="Pfam" id="PF23335">
    <property type="entry name" value="Beta-prop_IFT80_2nd"/>
    <property type="match status" value="1"/>
</dbReference>
<dbReference type="AlphaFoldDB" id="A0A4P9YCG1"/>
<dbReference type="Proteomes" id="UP000281549">
    <property type="component" value="Unassembled WGS sequence"/>
</dbReference>
<dbReference type="EMBL" id="ML006113">
    <property type="protein sequence ID" value="RKP16966.1"/>
    <property type="molecule type" value="Genomic_DNA"/>
</dbReference>
<dbReference type="Pfam" id="PF23387">
    <property type="entry name" value="TPR_IFT80_172"/>
    <property type="match status" value="1"/>
</dbReference>
<name>A0A4P9YCG1_ROZAC</name>
<dbReference type="GO" id="GO:0030992">
    <property type="term" value="C:intraciliary transport particle B"/>
    <property type="evidence" value="ECO:0007669"/>
    <property type="project" value="TreeGrafter"/>
</dbReference>
<feature type="domain" description="IFT80 second beta-propeller" evidence="1">
    <location>
        <begin position="140"/>
        <end position="395"/>
    </location>
</feature>
<evidence type="ECO:0008006" key="5">
    <source>
        <dbReference type="Google" id="ProtNLM"/>
    </source>
</evidence>
<feature type="non-terminal residue" evidence="3">
    <location>
        <position position="1"/>
    </location>
</feature>
<evidence type="ECO:0000259" key="1">
    <source>
        <dbReference type="Pfam" id="PF23335"/>
    </source>
</evidence>